<dbReference type="InterPro" id="IPR023614">
    <property type="entry name" value="Porin_dom_sf"/>
</dbReference>
<dbReference type="Proteomes" id="UP000702544">
    <property type="component" value="Unassembled WGS sequence"/>
</dbReference>
<dbReference type="EMBL" id="JAACAK010000083">
    <property type="protein sequence ID" value="NIR75472.1"/>
    <property type="molecule type" value="Genomic_DNA"/>
</dbReference>
<evidence type="ECO:0000256" key="1">
    <source>
        <dbReference type="SAM" id="Coils"/>
    </source>
</evidence>
<protein>
    <submittedName>
        <fullName evidence="3">Uncharacterized protein</fullName>
    </submittedName>
</protein>
<name>A0AAE4ZAC0_9BACT</name>
<dbReference type="SUPFAM" id="SSF56935">
    <property type="entry name" value="Porins"/>
    <property type="match status" value="1"/>
</dbReference>
<dbReference type="AlphaFoldDB" id="A0AAE4ZAC0"/>
<evidence type="ECO:0000256" key="2">
    <source>
        <dbReference type="SAM" id="SignalP"/>
    </source>
</evidence>
<reference evidence="3 4" key="1">
    <citation type="submission" date="2020-01" db="EMBL/GenBank/DDBJ databases">
        <title>Genomes assembled from Gulf of Kutch pelagic sediment metagenomes.</title>
        <authorList>
            <person name="Chandrashekar M."/>
            <person name="Mahajan M.S."/>
            <person name="Dave K.J."/>
            <person name="Vatsa P."/>
            <person name="Nathani N.M."/>
        </authorList>
    </citation>
    <scope>NUCLEOTIDE SEQUENCE [LARGE SCALE GENOMIC DNA]</scope>
    <source>
        <strain evidence="3">KS3-K002</strain>
    </source>
</reference>
<evidence type="ECO:0000313" key="3">
    <source>
        <dbReference type="EMBL" id="NIR75472.1"/>
    </source>
</evidence>
<dbReference type="Gene3D" id="2.40.160.10">
    <property type="entry name" value="Porin"/>
    <property type="match status" value="1"/>
</dbReference>
<proteinExistence type="predicted"/>
<feature type="coiled-coil region" evidence="1">
    <location>
        <begin position="39"/>
        <end position="66"/>
    </location>
</feature>
<comment type="caution">
    <text evidence="3">The sequence shown here is derived from an EMBL/GenBank/DDBJ whole genome shotgun (WGS) entry which is preliminary data.</text>
</comment>
<feature type="signal peptide" evidence="2">
    <location>
        <begin position="1"/>
        <end position="20"/>
    </location>
</feature>
<gene>
    <name evidence="3" type="ORF">GWO12_10250</name>
</gene>
<feature type="chain" id="PRO_5042211726" evidence="2">
    <location>
        <begin position="21"/>
        <end position="440"/>
    </location>
</feature>
<accession>A0AAE4ZAC0</accession>
<organism evidence="3 4">
    <name type="scientific">Candidatus Kutchimonas denitrificans</name>
    <dbReference type="NCBI Taxonomy" id="3056748"/>
    <lineage>
        <taxon>Bacteria</taxon>
        <taxon>Pseudomonadati</taxon>
        <taxon>Gemmatimonadota</taxon>
        <taxon>Gemmatimonadia</taxon>
        <taxon>Candidatus Palauibacterales</taxon>
        <taxon>Candidatus Palauibacteraceae</taxon>
        <taxon>Candidatus Kutchimonas</taxon>
    </lineage>
</organism>
<sequence length="440" mass="48574">MRAIRVLPLFVLIGALSALAPAHLPAQQVEPDSVTRARIDSLQARIRELEARLDSLLAVLARGERADSAARATTDALEALRAAARAAAAEQEAPDTTEQASRTRNLNILNPEISVTGDVLGQHLAPVGEKSFFTGVPREFEFAFQAALDPYTRTKIFVAHEEEFGIAGLAEEEAEAGHAPVEIEEGYVFWVGLPANLGVKAGKFRQQIGLYNRWHTHALLEVGRPLPTVAFLGDDGLIQTGLSIVAPPLAIGPSLQTLTLEVTNTANEALFADSKTNLAFLGNLSSFWDLSASSYLELGGAGVYGENRSEGLRSTLFNVYLAFRWRPPGRGLYRDLRLSAEYYWARRDFGAPDLRGHGGYLQGNYRLARRWVAGLRFDYLDDLEAGPDVYMLVPSVTWWQSEWVYLRLQYNYLKPDGIEGSHTITGQIVWAIGPHKHETY</sequence>
<evidence type="ECO:0000313" key="4">
    <source>
        <dbReference type="Proteomes" id="UP000702544"/>
    </source>
</evidence>
<keyword evidence="1" id="KW-0175">Coiled coil</keyword>
<keyword evidence="2" id="KW-0732">Signal</keyword>